<protein>
    <submittedName>
        <fullName evidence="7">High affinity sulphate transporter 1</fullName>
    </submittedName>
</protein>
<comment type="subcellular location">
    <subcellularLocation>
        <location evidence="1">Membrane</location>
        <topology evidence="1">Multi-pass membrane protein</topology>
    </subcellularLocation>
</comment>
<dbReference type="CDD" id="cd07042">
    <property type="entry name" value="STAS_SulP_like_sulfate_transporter"/>
    <property type="match status" value="1"/>
</dbReference>
<feature type="transmembrane region" description="Helical" evidence="5">
    <location>
        <begin position="167"/>
        <end position="192"/>
    </location>
</feature>
<feature type="transmembrane region" description="Helical" evidence="5">
    <location>
        <begin position="21"/>
        <end position="37"/>
    </location>
</feature>
<dbReference type="GO" id="GO:0055085">
    <property type="term" value="P:transmembrane transport"/>
    <property type="evidence" value="ECO:0007669"/>
    <property type="project" value="InterPro"/>
</dbReference>
<feature type="transmembrane region" description="Helical" evidence="5">
    <location>
        <begin position="43"/>
        <end position="62"/>
    </location>
</feature>
<keyword evidence="2 5" id="KW-0812">Transmembrane</keyword>
<feature type="transmembrane region" description="Helical" evidence="5">
    <location>
        <begin position="322"/>
        <end position="342"/>
    </location>
</feature>
<feature type="transmembrane region" description="Helical" evidence="5">
    <location>
        <begin position="99"/>
        <end position="116"/>
    </location>
</feature>
<evidence type="ECO:0000256" key="4">
    <source>
        <dbReference type="ARBA" id="ARBA00023136"/>
    </source>
</evidence>
<accession>A0A1T5JMG2</accession>
<feature type="transmembrane region" description="Helical" evidence="5">
    <location>
        <begin position="128"/>
        <end position="147"/>
    </location>
</feature>
<dbReference type="PANTHER" id="PTHR11814">
    <property type="entry name" value="SULFATE TRANSPORTER"/>
    <property type="match status" value="1"/>
</dbReference>
<keyword evidence="4 5" id="KW-0472">Membrane</keyword>
<evidence type="ECO:0000256" key="2">
    <source>
        <dbReference type="ARBA" id="ARBA00022692"/>
    </source>
</evidence>
<dbReference type="Pfam" id="PF00916">
    <property type="entry name" value="Sulfate_transp"/>
    <property type="match status" value="1"/>
</dbReference>
<feature type="domain" description="STAS" evidence="6">
    <location>
        <begin position="436"/>
        <end position="536"/>
    </location>
</feature>
<evidence type="ECO:0000313" key="7">
    <source>
        <dbReference type="EMBL" id="SKC52442.1"/>
    </source>
</evidence>
<dbReference type="AlphaFoldDB" id="A0A1T5JMG2"/>
<dbReference type="STRING" id="123320.SAMN06309945_1679"/>
<name>A0A1T5JMG2_9MICO</name>
<dbReference type="EMBL" id="FUZP01000001">
    <property type="protein sequence ID" value="SKC52442.1"/>
    <property type="molecule type" value="Genomic_DNA"/>
</dbReference>
<dbReference type="OrthoDB" id="9769739at2"/>
<keyword evidence="8" id="KW-1185">Reference proteome</keyword>
<reference evidence="7 8" key="1">
    <citation type="submission" date="2017-02" db="EMBL/GenBank/DDBJ databases">
        <authorList>
            <person name="Peterson S.W."/>
        </authorList>
    </citation>
    <scope>NUCLEOTIDE SEQUENCE [LARGE SCALE GENOMIC DNA]</scope>
    <source>
        <strain evidence="7 8">VKM Ac-2059</strain>
    </source>
</reference>
<dbReference type="InterPro" id="IPR011547">
    <property type="entry name" value="SLC26A/SulP_dom"/>
</dbReference>
<dbReference type="InterPro" id="IPR002645">
    <property type="entry name" value="STAS_dom"/>
</dbReference>
<feature type="transmembrane region" description="Helical" evidence="5">
    <location>
        <begin position="74"/>
        <end position="93"/>
    </location>
</feature>
<gene>
    <name evidence="7" type="ORF">SAMN06309945_1679</name>
</gene>
<feature type="transmembrane region" description="Helical" evidence="5">
    <location>
        <begin position="348"/>
        <end position="367"/>
    </location>
</feature>
<dbReference type="SUPFAM" id="SSF52091">
    <property type="entry name" value="SpoIIaa-like"/>
    <property type="match status" value="1"/>
</dbReference>
<feature type="transmembrane region" description="Helical" evidence="5">
    <location>
        <begin position="199"/>
        <end position="218"/>
    </location>
</feature>
<dbReference type="InterPro" id="IPR036513">
    <property type="entry name" value="STAS_dom_sf"/>
</dbReference>
<dbReference type="Proteomes" id="UP000190857">
    <property type="component" value="Unassembled WGS sequence"/>
</dbReference>
<evidence type="ECO:0000313" key="8">
    <source>
        <dbReference type="Proteomes" id="UP000190857"/>
    </source>
</evidence>
<feature type="transmembrane region" description="Helical" evidence="5">
    <location>
        <begin position="243"/>
        <end position="267"/>
    </location>
</feature>
<evidence type="ECO:0000256" key="1">
    <source>
        <dbReference type="ARBA" id="ARBA00004141"/>
    </source>
</evidence>
<evidence type="ECO:0000259" key="6">
    <source>
        <dbReference type="PROSITE" id="PS50801"/>
    </source>
</evidence>
<dbReference type="Pfam" id="PF01740">
    <property type="entry name" value="STAS"/>
    <property type="match status" value="1"/>
</dbReference>
<sequence length="553" mass="56676">MASRFRVLPGLTARTAVRESLAGVTLLALAVPLNIGYAQIAGLPATAGLYALILPAVVYALLVSSRQLIASPDAAAAALVASSLGGLAVAGGADYATLALAQAIIGGLMFGLFALFRLGFLANFLSKPILIGFVGGLALDILVSQLAKMLGVKIDSGAEFVDKLTALVSGLGTANVFSIALSAGSVVALLVGRRFGRQVPWALAVLVVSTIVVVTTGLEARGVSVLGPIEAGLPTLSWPVLPWSSWLALIPSALALTMVTMAEGLLVSRNYGEKRGYSTDPNRDLLAFGAANVAAGVSGGFTVGSSTSRTAALDQIGSRTQLPSIVAAVGTLLLLVFGTALLEHIPSPAIGAIVAVAILPLLGIGELRRLWSADRFEFVVGAVCFLGALLLGPILGILLAFVLALVNLAQRAASPAIDTVGADGAAAPRPTPGEPVILRFAAPLFFANAASFERAVSDLADAQPPPRAIVLDLEAVTDIDVTGSESFAAVSKKLRDGDIRLAITRVRPDLTERLDHFGLLEGVIVYATNRDALVGEQSGPPRTAANPGDAERS</sequence>
<dbReference type="InterPro" id="IPR001902">
    <property type="entry name" value="SLC26A/SulP_fam"/>
</dbReference>
<organism evidence="7 8">
    <name type="scientific">Okibacterium fritillariae</name>
    <dbReference type="NCBI Taxonomy" id="123320"/>
    <lineage>
        <taxon>Bacteria</taxon>
        <taxon>Bacillati</taxon>
        <taxon>Actinomycetota</taxon>
        <taxon>Actinomycetes</taxon>
        <taxon>Micrococcales</taxon>
        <taxon>Microbacteriaceae</taxon>
        <taxon>Okibacterium</taxon>
    </lineage>
</organism>
<dbReference type="GO" id="GO:0016020">
    <property type="term" value="C:membrane"/>
    <property type="evidence" value="ECO:0007669"/>
    <property type="project" value="UniProtKB-SubCell"/>
</dbReference>
<evidence type="ECO:0000256" key="3">
    <source>
        <dbReference type="ARBA" id="ARBA00022989"/>
    </source>
</evidence>
<dbReference type="RefSeq" id="WP_079727661.1">
    <property type="nucleotide sequence ID" value="NZ_FUZP01000001.1"/>
</dbReference>
<evidence type="ECO:0000256" key="5">
    <source>
        <dbReference type="SAM" id="Phobius"/>
    </source>
</evidence>
<dbReference type="Gene3D" id="3.30.750.24">
    <property type="entry name" value="STAS domain"/>
    <property type="match status" value="1"/>
</dbReference>
<feature type="transmembrane region" description="Helical" evidence="5">
    <location>
        <begin position="379"/>
        <end position="406"/>
    </location>
</feature>
<proteinExistence type="predicted"/>
<keyword evidence="3 5" id="KW-1133">Transmembrane helix</keyword>
<dbReference type="PROSITE" id="PS50801">
    <property type="entry name" value="STAS"/>
    <property type="match status" value="1"/>
</dbReference>